<dbReference type="Gene3D" id="1.10.10.10">
    <property type="entry name" value="Winged helix-like DNA-binding domain superfamily/Winged helix DNA-binding domain"/>
    <property type="match status" value="1"/>
</dbReference>
<dbReference type="GO" id="GO:0003700">
    <property type="term" value="F:DNA-binding transcription factor activity"/>
    <property type="evidence" value="ECO:0007669"/>
    <property type="project" value="TreeGrafter"/>
</dbReference>
<evidence type="ECO:0000259" key="5">
    <source>
        <dbReference type="PROSITE" id="PS51078"/>
    </source>
</evidence>
<evidence type="ECO:0000313" key="6">
    <source>
        <dbReference type="EMBL" id="MBB5872633.1"/>
    </source>
</evidence>
<accession>A0A841C0F6</accession>
<feature type="domain" description="HTH iclR-type" evidence="4">
    <location>
        <begin position="8"/>
        <end position="68"/>
    </location>
</feature>
<organism evidence="6 7">
    <name type="scientific">Allocatelliglobosispora scoriae</name>
    <dbReference type="NCBI Taxonomy" id="643052"/>
    <lineage>
        <taxon>Bacteria</taxon>
        <taxon>Bacillati</taxon>
        <taxon>Actinomycetota</taxon>
        <taxon>Actinomycetes</taxon>
        <taxon>Micromonosporales</taxon>
        <taxon>Micromonosporaceae</taxon>
        <taxon>Allocatelliglobosispora</taxon>
    </lineage>
</organism>
<sequence>MDFHRDPTGLVARTVRVLEELACNGRPMTLSELTRAALVPKSSMHRILTMLLETEAVVRRGELYHLAREFAETIHHGQRGEFTILRRAVAPHLVDLHRRSGGQVTSLAVLDGDEVVVLDSIFTHEHHAALRQQPYRMPARTTAAGQVLLAMGPDGEQRVELEDAPLARVRRDGLAVCRREVAEEFAGVAVPIIGPRGDVIAALSLGGRQDLITGWHLGRLLRQIAYAASLAVRGIGTGTRDRQRPAA</sequence>
<evidence type="ECO:0000256" key="2">
    <source>
        <dbReference type="ARBA" id="ARBA00023125"/>
    </source>
</evidence>
<keyword evidence="3" id="KW-0804">Transcription</keyword>
<dbReference type="SUPFAM" id="SSF55781">
    <property type="entry name" value="GAF domain-like"/>
    <property type="match status" value="1"/>
</dbReference>
<dbReference type="EMBL" id="JACHMN010000003">
    <property type="protein sequence ID" value="MBB5872633.1"/>
    <property type="molecule type" value="Genomic_DNA"/>
</dbReference>
<dbReference type="Gene3D" id="3.30.450.40">
    <property type="match status" value="1"/>
</dbReference>
<dbReference type="SUPFAM" id="SSF46785">
    <property type="entry name" value="Winged helix' DNA-binding domain"/>
    <property type="match status" value="1"/>
</dbReference>
<dbReference type="Pfam" id="PF01614">
    <property type="entry name" value="IclR_C"/>
    <property type="match status" value="1"/>
</dbReference>
<name>A0A841C0F6_9ACTN</name>
<dbReference type="GO" id="GO:0045892">
    <property type="term" value="P:negative regulation of DNA-templated transcription"/>
    <property type="evidence" value="ECO:0007669"/>
    <property type="project" value="TreeGrafter"/>
</dbReference>
<dbReference type="GO" id="GO:0003677">
    <property type="term" value="F:DNA binding"/>
    <property type="evidence" value="ECO:0007669"/>
    <property type="project" value="UniProtKB-KW"/>
</dbReference>
<evidence type="ECO:0000256" key="3">
    <source>
        <dbReference type="ARBA" id="ARBA00023163"/>
    </source>
</evidence>
<dbReference type="PANTHER" id="PTHR30136:SF24">
    <property type="entry name" value="HTH-TYPE TRANSCRIPTIONAL REPRESSOR ALLR"/>
    <property type="match status" value="1"/>
</dbReference>
<evidence type="ECO:0000259" key="4">
    <source>
        <dbReference type="PROSITE" id="PS51077"/>
    </source>
</evidence>
<reference evidence="6 7" key="1">
    <citation type="submission" date="2020-08" db="EMBL/GenBank/DDBJ databases">
        <title>Sequencing the genomes of 1000 actinobacteria strains.</title>
        <authorList>
            <person name="Klenk H.-P."/>
        </authorList>
    </citation>
    <scope>NUCLEOTIDE SEQUENCE [LARGE SCALE GENOMIC DNA]</scope>
    <source>
        <strain evidence="6 7">DSM 45362</strain>
    </source>
</reference>
<dbReference type="AlphaFoldDB" id="A0A841C0F6"/>
<dbReference type="Proteomes" id="UP000587527">
    <property type="component" value="Unassembled WGS sequence"/>
</dbReference>
<dbReference type="InterPro" id="IPR036390">
    <property type="entry name" value="WH_DNA-bd_sf"/>
</dbReference>
<keyword evidence="1" id="KW-0805">Transcription regulation</keyword>
<dbReference type="InterPro" id="IPR014757">
    <property type="entry name" value="Tscrpt_reg_IclR_C"/>
</dbReference>
<evidence type="ECO:0000313" key="7">
    <source>
        <dbReference type="Proteomes" id="UP000587527"/>
    </source>
</evidence>
<protein>
    <submittedName>
        <fullName evidence="6">DNA-binding IclR family transcriptional regulator</fullName>
    </submittedName>
</protein>
<dbReference type="PROSITE" id="PS51078">
    <property type="entry name" value="ICLR_ED"/>
    <property type="match status" value="1"/>
</dbReference>
<comment type="caution">
    <text evidence="6">The sequence shown here is derived from an EMBL/GenBank/DDBJ whole genome shotgun (WGS) entry which is preliminary data.</text>
</comment>
<dbReference type="InterPro" id="IPR036388">
    <property type="entry name" value="WH-like_DNA-bd_sf"/>
</dbReference>
<keyword evidence="7" id="KW-1185">Reference proteome</keyword>
<proteinExistence type="predicted"/>
<dbReference type="Pfam" id="PF09339">
    <property type="entry name" value="HTH_IclR"/>
    <property type="match status" value="1"/>
</dbReference>
<dbReference type="InterPro" id="IPR029016">
    <property type="entry name" value="GAF-like_dom_sf"/>
</dbReference>
<gene>
    <name evidence="6" type="ORF">F4553_006067</name>
</gene>
<dbReference type="PROSITE" id="PS51077">
    <property type="entry name" value="HTH_ICLR"/>
    <property type="match status" value="1"/>
</dbReference>
<dbReference type="RefSeq" id="WP_184842575.1">
    <property type="nucleotide sequence ID" value="NZ_JACHMN010000003.1"/>
</dbReference>
<feature type="domain" description="IclR-ED" evidence="5">
    <location>
        <begin position="72"/>
        <end position="237"/>
    </location>
</feature>
<evidence type="ECO:0000256" key="1">
    <source>
        <dbReference type="ARBA" id="ARBA00023015"/>
    </source>
</evidence>
<dbReference type="InterPro" id="IPR005471">
    <property type="entry name" value="Tscrpt_reg_IclR_N"/>
</dbReference>
<keyword evidence="2 6" id="KW-0238">DNA-binding</keyword>
<dbReference type="InterPro" id="IPR050707">
    <property type="entry name" value="HTH_MetabolicPath_Reg"/>
</dbReference>
<dbReference type="PANTHER" id="PTHR30136">
    <property type="entry name" value="HELIX-TURN-HELIX TRANSCRIPTIONAL REGULATOR, ICLR FAMILY"/>
    <property type="match status" value="1"/>
</dbReference>